<evidence type="ECO:0000256" key="3">
    <source>
        <dbReference type="ARBA" id="ARBA00022692"/>
    </source>
</evidence>
<evidence type="ECO:0000256" key="4">
    <source>
        <dbReference type="ARBA" id="ARBA00022989"/>
    </source>
</evidence>
<keyword evidence="5 6" id="KW-0472">Membrane</keyword>
<evidence type="ECO:0000256" key="1">
    <source>
        <dbReference type="ARBA" id="ARBA00004141"/>
    </source>
</evidence>
<feature type="transmembrane region" description="Helical" evidence="6">
    <location>
        <begin position="115"/>
        <end position="135"/>
    </location>
</feature>
<comment type="caution">
    <text evidence="8">The sequence shown here is derived from an EMBL/GenBank/DDBJ whole genome shotgun (WGS) entry which is preliminary data.</text>
</comment>
<protein>
    <submittedName>
        <fullName evidence="8">GtrA family protein</fullName>
    </submittedName>
</protein>
<accession>A0A2H0W3B7</accession>
<gene>
    <name evidence="8" type="ORF">COT80_03725</name>
</gene>
<feature type="transmembrane region" description="Helical" evidence="6">
    <location>
        <begin position="51"/>
        <end position="70"/>
    </location>
</feature>
<evidence type="ECO:0000259" key="7">
    <source>
        <dbReference type="Pfam" id="PF04138"/>
    </source>
</evidence>
<dbReference type="PANTHER" id="PTHR38459:SF1">
    <property type="entry name" value="PROPHAGE BACTOPRENOL-LINKED GLUCOSE TRANSLOCASE HOMOLOG"/>
    <property type="match status" value="1"/>
</dbReference>
<dbReference type="Pfam" id="PF04138">
    <property type="entry name" value="GtrA_DPMS_TM"/>
    <property type="match status" value="1"/>
</dbReference>
<comment type="subcellular location">
    <subcellularLocation>
        <location evidence="1">Membrane</location>
        <topology evidence="1">Multi-pass membrane protein</topology>
    </subcellularLocation>
</comment>
<feature type="transmembrane region" description="Helical" evidence="6">
    <location>
        <begin position="24"/>
        <end position="45"/>
    </location>
</feature>
<dbReference type="GO" id="GO:0005886">
    <property type="term" value="C:plasma membrane"/>
    <property type="evidence" value="ECO:0007669"/>
    <property type="project" value="TreeGrafter"/>
</dbReference>
<dbReference type="PANTHER" id="PTHR38459">
    <property type="entry name" value="PROPHAGE BACTOPRENOL-LINKED GLUCOSE TRANSLOCASE HOMOLOG"/>
    <property type="match status" value="1"/>
</dbReference>
<comment type="similarity">
    <text evidence="2">Belongs to the GtrA family.</text>
</comment>
<dbReference type="InterPro" id="IPR051401">
    <property type="entry name" value="GtrA_CellWall_Glycosyl"/>
</dbReference>
<feature type="transmembrane region" description="Helical" evidence="6">
    <location>
        <begin position="91"/>
        <end position="109"/>
    </location>
</feature>
<keyword evidence="3 6" id="KW-0812">Transmembrane</keyword>
<evidence type="ECO:0000313" key="8">
    <source>
        <dbReference type="EMBL" id="PIS05849.1"/>
    </source>
</evidence>
<evidence type="ECO:0000256" key="2">
    <source>
        <dbReference type="ARBA" id="ARBA00009399"/>
    </source>
</evidence>
<dbReference type="EMBL" id="PEZY01000012">
    <property type="protein sequence ID" value="PIS05849.1"/>
    <property type="molecule type" value="Genomic_DNA"/>
</dbReference>
<reference evidence="9" key="1">
    <citation type="submission" date="2017-09" db="EMBL/GenBank/DDBJ databases">
        <title>Depth-based differentiation of microbial function through sediment-hosted aquifers and enrichment of novel symbionts in the deep terrestrial subsurface.</title>
        <authorList>
            <person name="Probst A.J."/>
            <person name="Ladd B."/>
            <person name="Jarett J.K."/>
            <person name="Geller-Mcgrath D.E."/>
            <person name="Sieber C.M.K."/>
            <person name="Emerson J.B."/>
            <person name="Anantharaman K."/>
            <person name="Thomas B.C."/>
            <person name="Malmstrom R."/>
            <person name="Stieglmeier M."/>
            <person name="Klingl A."/>
            <person name="Woyke T."/>
            <person name="Ryan C.M."/>
            <person name="Banfield J.F."/>
        </authorList>
    </citation>
    <scope>NUCLEOTIDE SEQUENCE [LARGE SCALE GENOMIC DNA]</scope>
</reference>
<dbReference type="GO" id="GO:0000271">
    <property type="term" value="P:polysaccharide biosynthetic process"/>
    <property type="evidence" value="ECO:0007669"/>
    <property type="project" value="InterPro"/>
</dbReference>
<dbReference type="InterPro" id="IPR007267">
    <property type="entry name" value="GtrA_DPMS_TM"/>
</dbReference>
<evidence type="ECO:0000313" key="9">
    <source>
        <dbReference type="Proteomes" id="UP000229056"/>
    </source>
</evidence>
<feature type="domain" description="GtrA/DPMS transmembrane" evidence="7">
    <location>
        <begin position="26"/>
        <end position="141"/>
    </location>
</feature>
<evidence type="ECO:0000256" key="5">
    <source>
        <dbReference type="ARBA" id="ARBA00023136"/>
    </source>
</evidence>
<name>A0A2H0W3B7_9BACT</name>
<evidence type="ECO:0000256" key="6">
    <source>
        <dbReference type="SAM" id="Phobius"/>
    </source>
</evidence>
<keyword evidence="4 6" id="KW-1133">Transmembrane helix</keyword>
<sequence>MINFFRKKANSFYLFNKYPVTKQFVKFALVGSSNMVVDFVVYLFLTRNLHMYYIVAAVMSFVVAVTWSFFLNRKWTFSHNGKNTTSQYIKFFAVNTIVMVLNLSSLFILVDLFNIYDLVAKLIAAVFLAILNFSLNKVWTFRK</sequence>
<proteinExistence type="inferred from homology"/>
<dbReference type="Proteomes" id="UP000229056">
    <property type="component" value="Unassembled WGS sequence"/>
</dbReference>
<organism evidence="8 9">
    <name type="scientific">Candidatus Buchananbacteria bacterium CG10_big_fil_rev_8_21_14_0_10_33_19</name>
    <dbReference type="NCBI Taxonomy" id="1974525"/>
    <lineage>
        <taxon>Bacteria</taxon>
        <taxon>Candidatus Buchananiibacteriota</taxon>
    </lineage>
</organism>
<dbReference type="AlphaFoldDB" id="A0A2H0W3B7"/>